<proteinExistence type="predicted"/>
<gene>
    <name evidence="1" type="ORF">ACFYV7_15070</name>
</gene>
<comment type="caution">
    <text evidence="1">The sequence shown here is derived from an EMBL/GenBank/DDBJ whole genome shotgun (WGS) entry which is preliminary data.</text>
</comment>
<organism evidence="1 2">
    <name type="scientific">Nocardia suismassiliense</name>
    <dbReference type="NCBI Taxonomy" id="2077092"/>
    <lineage>
        <taxon>Bacteria</taxon>
        <taxon>Bacillati</taxon>
        <taxon>Actinomycetota</taxon>
        <taxon>Actinomycetes</taxon>
        <taxon>Mycobacteriales</taxon>
        <taxon>Nocardiaceae</taxon>
        <taxon>Nocardia</taxon>
    </lineage>
</organism>
<dbReference type="EMBL" id="JBIAPI010000002">
    <property type="protein sequence ID" value="MFF3224112.1"/>
    <property type="molecule type" value="Genomic_DNA"/>
</dbReference>
<keyword evidence="2" id="KW-1185">Reference proteome</keyword>
<protein>
    <submittedName>
        <fullName evidence="1">Uncharacterized protein</fullName>
    </submittedName>
</protein>
<evidence type="ECO:0000313" key="2">
    <source>
        <dbReference type="Proteomes" id="UP001601948"/>
    </source>
</evidence>
<accession>A0ABW6QSA0</accession>
<dbReference type="RefSeq" id="WP_387717457.1">
    <property type="nucleotide sequence ID" value="NZ_JBIAPI010000002.1"/>
</dbReference>
<evidence type="ECO:0000313" key="1">
    <source>
        <dbReference type="EMBL" id="MFF3224112.1"/>
    </source>
</evidence>
<dbReference type="Proteomes" id="UP001601948">
    <property type="component" value="Unassembled WGS sequence"/>
</dbReference>
<sequence>MLIPRLGCIEAQHFSPTHITNPVALRQRVPDLTIAQATFDHNIVALALDYAVGAGVIAANPLLFSEAS</sequence>
<reference evidence="1 2" key="1">
    <citation type="submission" date="2024-10" db="EMBL/GenBank/DDBJ databases">
        <title>The Natural Products Discovery Center: Release of the First 8490 Sequenced Strains for Exploring Actinobacteria Biosynthetic Diversity.</title>
        <authorList>
            <person name="Kalkreuter E."/>
            <person name="Kautsar S.A."/>
            <person name="Yang D."/>
            <person name="Bader C.D."/>
            <person name="Teijaro C.N."/>
            <person name="Fluegel L."/>
            <person name="Davis C.M."/>
            <person name="Simpson J.R."/>
            <person name="Lauterbach L."/>
            <person name="Steele A.D."/>
            <person name="Gui C."/>
            <person name="Meng S."/>
            <person name="Li G."/>
            <person name="Viehrig K."/>
            <person name="Ye F."/>
            <person name="Su P."/>
            <person name="Kiefer A.F."/>
            <person name="Nichols A."/>
            <person name="Cepeda A.J."/>
            <person name="Yan W."/>
            <person name="Fan B."/>
            <person name="Jiang Y."/>
            <person name="Adhikari A."/>
            <person name="Zheng C.-J."/>
            <person name="Schuster L."/>
            <person name="Cowan T.M."/>
            <person name="Smanski M.J."/>
            <person name="Chevrette M.G."/>
            <person name="De Carvalho L.P.S."/>
            <person name="Shen B."/>
        </authorList>
    </citation>
    <scope>NUCLEOTIDE SEQUENCE [LARGE SCALE GENOMIC DNA]</scope>
    <source>
        <strain evidence="1 2">NPDC003040</strain>
    </source>
</reference>
<name>A0ABW6QSA0_9NOCA</name>